<comment type="similarity">
    <text evidence="2 10">Belongs to the cytochrome P450 family.</text>
</comment>
<dbReference type="CDD" id="cd11055">
    <property type="entry name" value="CYP3A-like"/>
    <property type="match status" value="1"/>
</dbReference>
<keyword evidence="4 9" id="KW-0479">Metal-binding</keyword>
<dbReference type="PRINTS" id="PR00385">
    <property type="entry name" value="P450"/>
</dbReference>
<dbReference type="GO" id="GO:0005506">
    <property type="term" value="F:iron ion binding"/>
    <property type="evidence" value="ECO:0007669"/>
    <property type="project" value="InterPro"/>
</dbReference>
<gene>
    <name evidence="12" type="ORF">JXQ802_LOCUS8660</name>
    <name evidence="11" type="ORF">PYM288_LOCUS5911</name>
</gene>
<dbReference type="Proteomes" id="UP000663854">
    <property type="component" value="Unassembled WGS sequence"/>
</dbReference>
<keyword evidence="7 10" id="KW-0503">Monooxygenase</keyword>
<dbReference type="Gene3D" id="1.10.630.10">
    <property type="entry name" value="Cytochrome P450"/>
    <property type="match status" value="1"/>
</dbReference>
<dbReference type="EMBL" id="CAJNOH010000063">
    <property type="protein sequence ID" value="CAF0827516.1"/>
    <property type="molecule type" value="Genomic_DNA"/>
</dbReference>
<evidence type="ECO:0000256" key="1">
    <source>
        <dbReference type="ARBA" id="ARBA00001971"/>
    </source>
</evidence>
<proteinExistence type="inferred from homology"/>
<keyword evidence="14" id="KW-1185">Reference proteome</keyword>
<dbReference type="AlphaFoldDB" id="A0A813URZ8"/>
<dbReference type="Proteomes" id="UP000663870">
    <property type="component" value="Unassembled WGS sequence"/>
</dbReference>
<feature type="binding site" description="axial binding residue" evidence="9">
    <location>
        <position position="472"/>
    </location>
    <ligand>
        <name>heme</name>
        <dbReference type="ChEBI" id="CHEBI:30413"/>
    </ligand>
    <ligandPart>
        <name>Fe</name>
        <dbReference type="ChEBI" id="CHEBI:18248"/>
    </ligandPart>
</feature>
<dbReference type="PANTHER" id="PTHR24302">
    <property type="entry name" value="CYTOCHROME P450 FAMILY 3"/>
    <property type="match status" value="1"/>
</dbReference>
<evidence type="ECO:0000313" key="13">
    <source>
        <dbReference type="Proteomes" id="UP000663854"/>
    </source>
</evidence>
<evidence type="ECO:0000313" key="14">
    <source>
        <dbReference type="Proteomes" id="UP000663870"/>
    </source>
</evidence>
<dbReference type="GO" id="GO:0016705">
    <property type="term" value="F:oxidoreductase activity, acting on paired donors, with incorporation or reduction of molecular oxygen"/>
    <property type="evidence" value="ECO:0007669"/>
    <property type="project" value="InterPro"/>
</dbReference>
<keyword evidence="3 9" id="KW-0349">Heme</keyword>
<comment type="cofactor">
    <cofactor evidence="1 9">
        <name>heme</name>
        <dbReference type="ChEBI" id="CHEBI:30413"/>
    </cofactor>
</comment>
<sequence>MIITISLLTCIFCLIITYLWNVGNSYDYFQRQGIPGPPYRFFFGHYKDLWPVKSISRQFQEWTRQYGSIYGLFAGTTPMYVVSDVDFLQEVYIKQFSSFHSRHLPIILQLQTGNKVHLFGATGLRWRRQRYVINPTFSCGKLKLMMPLVNQCIEAMLNKLSDIINDKNTEINIYQLYKRMTMDVICRCAFGIDTDMQNDVDNIYLQKSGGTFDVDVDKLTIVKLTNLLPFFITPFRYFYLGQIALRRILIRLIPVLSNYIEESPGSWLTNRVKDVVNCRNKSLTTNTIKRVDLLQLMIDASTYDHVKDHSDEQFMSKTLHSDEVVSNVFLFMIAGYETTSTALAYCTYILATKLDIQDKLIKEIHEIKWNNYNNEDIYDIATNLRSLDLFVREVLRMYPITSKGQIRKCNQTTIISGYIIEKDSIIQPDIFSIHYNPNLWGPEDPNLFIPERHEIKRHPIAWMPFGVGPRHCIGMKFALMELKMCLIQLLRQYRILPGDNIEQGFKRQEKIVIQPDAIYVKFEKHSI</sequence>
<dbReference type="PRINTS" id="PR00463">
    <property type="entry name" value="EP450I"/>
</dbReference>
<dbReference type="InterPro" id="IPR002401">
    <property type="entry name" value="Cyt_P450_E_grp-I"/>
</dbReference>
<evidence type="ECO:0000256" key="7">
    <source>
        <dbReference type="ARBA" id="ARBA00023033"/>
    </source>
</evidence>
<name>A0A813URZ8_9BILA</name>
<dbReference type="FunFam" id="1.10.630.10:FF:000182">
    <property type="entry name" value="Cytochrome P450 3A4"/>
    <property type="match status" value="1"/>
</dbReference>
<evidence type="ECO:0000256" key="10">
    <source>
        <dbReference type="RuleBase" id="RU000461"/>
    </source>
</evidence>
<protein>
    <recommendedName>
        <fullName evidence="15">Cytochrome P450</fullName>
    </recommendedName>
</protein>
<evidence type="ECO:0000256" key="4">
    <source>
        <dbReference type="ARBA" id="ARBA00022723"/>
    </source>
</evidence>
<dbReference type="Pfam" id="PF00067">
    <property type="entry name" value="p450"/>
    <property type="match status" value="1"/>
</dbReference>
<evidence type="ECO:0000256" key="9">
    <source>
        <dbReference type="PIRSR" id="PIRSR602401-1"/>
    </source>
</evidence>
<dbReference type="GO" id="GO:0020037">
    <property type="term" value="F:heme binding"/>
    <property type="evidence" value="ECO:0007669"/>
    <property type="project" value="InterPro"/>
</dbReference>
<evidence type="ECO:0000256" key="6">
    <source>
        <dbReference type="ARBA" id="ARBA00023004"/>
    </source>
</evidence>
<comment type="caution">
    <text evidence="11">The sequence shown here is derived from an EMBL/GenBank/DDBJ whole genome shotgun (WGS) entry which is preliminary data.</text>
</comment>
<dbReference type="InterPro" id="IPR036396">
    <property type="entry name" value="Cyt_P450_sf"/>
</dbReference>
<evidence type="ECO:0008006" key="15">
    <source>
        <dbReference type="Google" id="ProtNLM"/>
    </source>
</evidence>
<evidence type="ECO:0000256" key="3">
    <source>
        <dbReference type="ARBA" id="ARBA00022617"/>
    </source>
</evidence>
<dbReference type="InterPro" id="IPR001128">
    <property type="entry name" value="Cyt_P450"/>
</dbReference>
<accession>A0A813URZ8</accession>
<keyword evidence="6 9" id="KW-0408">Iron</keyword>
<evidence type="ECO:0000256" key="2">
    <source>
        <dbReference type="ARBA" id="ARBA00010617"/>
    </source>
</evidence>
<evidence type="ECO:0000313" key="12">
    <source>
        <dbReference type="EMBL" id="CAF0891056.1"/>
    </source>
</evidence>
<dbReference type="SUPFAM" id="SSF48264">
    <property type="entry name" value="Cytochrome P450"/>
    <property type="match status" value="1"/>
</dbReference>
<organism evidence="11 13">
    <name type="scientific">Rotaria sordida</name>
    <dbReference type="NCBI Taxonomy" id="392033"/>
    <lineage>
        <taxon>Eukaryota</taxon>
        <taxon>Metazoa</taxon>
        <taxon>Spiralia</taxon>
        <taxon>Gnathifera</taxon>
        <taxon>Rotifera</taxon>
        <taxon>Eurotatoria</taxon>
        <taxon>Bdelloidea</taxon>
        <taxon>Philodinida</taxon>
        <taxon>Philodinidae</taxon>
        <taxon>Rotaria</taxon>
    </lineage>
</organism>
<dbReference type="PROSITE" id="PS00086">
    <property type="entry name" value="CYTOCHROME_P450"/>
    <property type="match status" value="1"/>
</dbReference>
<dbReference type="PANTHER" id="PTHR24302:SF15">
    <property type="entry name" value="FATTY-ACID PEROXYGENASE"/>
    <property type="match status" value="1"/>
</dbReference>
<keyword evidence="5 10" id="KW-0560">Oxidoreductase</keyword>
<reference evidence="11" key="1">
    <citation type="submission" date="2021-02" db="EMBL/GenBank/DDBJ databases">
        <authorList>
            <person name="Nowell W R."/>
        </authorList>
    </citation>
    <scope>NUCLEOTIDE SEQUENCE</scope>
</reference>
<dbReference type="InterPro" id="IPR050705">
    <property type="entry name" value="Cytochrome_P450_3A"/>
</dbReference>
<comment type="function">
    <text evidence="8">Cytochromes P450 are a group of heme-thiolate monooxygenases. They oxidize a variety of structurally unrelated compounds, including steroids, fatty acids, and xenobiotics.</text>
</comment>
<dbReference type="InterPro" id="IPR017972">
    <property type="entry name" value="Cyt_P450_CS"/>
</dbReference>
<evidence type="ECO:0000256" key="5">
    <source>
        <dbReference type="ARBA" id="ARBA00023002"/>
    </source>
</evidence>
<dbReference type="EMBL" id="CAJNOL010000154">
    <property type="protein sequence ID" value="CAF0891056.1"/>
    <property type="molecule type" value="Genomic_DNA"/>
</dbReference>
<evidence type="ECO:0000313" key="11">
    <source>
        <dbReference type="EMBL" id="CAF0827516.1"/>
    </source>
</evidence>
<evidence type="ECO:0000256" key="8">
    <source>
        <dbReference type="ARBA" id="ARBA00043906"/>
    </source>
</evidence>
<dbReference type="GO" id="GO:0008395">
    <property type="term" value="F:steroid hydroxylase activity"/>
    <property type="evidence" value="ECO:0007669"/>
    <property type="project" value="TreeGrafter"/>
</dbReference>